<keyword evidence="3" id="KW-0677">Repeat</keyword>
<keyword evidence="2" id="KW-0479">Metal-binding</keyword>
<evidence type="ECO:0000256" key="2">
    <source>
        <dbReference type="ARBA" id="ARBA00022723"/>
    </source>
</evidence>
<dbReference type="PANTHER" id="PTHR40626">
    <property type="entry name" value="MIP31509P"/>
    <property type="match status" value="1"/>
</dbReference>
<keyword evidence="9" id="KW-1185">Reference proteome</keyword>
<evidence type="ECO:0000256" key="3">
    <source>
        <dbReference type="ARBA" id="ARBA00022737"/>
    </source>
</evidence>
<evidence type="ECO:0000259" key="7">
    <source>
        <dbReference type="Pfam" id="PF04082"/>
    </source>
</evidence>
<evidence type="ECO:0000256" key="1">
    <source>
        <dbReference type="ARBA" id="ARBA00004123"/>
    </source>
</evidence>
<keyword evidence="6" id="KW-0539">Nucleus</keyword>
<proteinExistence type="predicted"/>
<keyword evidence="5" id="KW-0862">Zinc</keyword>
<comment type="subcellular location">
    <subcellularLocation>
        <location evidence="1">Nucleus</location>
    </subcellularLocation>
</comment>
<protein>
    <recommendedName>
        <fullName evidence="7">Xylanolytic transcriptional activator regulatory domain-containing protein</fullName>
    </recommendedName>
</protein>
<dbReference type="RefSeq" id="XP_056475142.1">
    <property type="nucleotide sequence ID" value="XM_056618983.1"/>
</dbReference>
<dbReference type="GeneID" id="81357962"/>
<evidence type="ECO:0000256" key="4">
    <source>
        <dbReference type="ARBA" id="ARBA00022771"/>
    </source>
</evidence>
<dbReference type="OrthoDB" id="10018191at2759"/>
<dbReference type="GO" id="GO:0000978">
    <property type="term" value="F:RNA polymerase II cis-regulatory region sequence-specific DNA binding"/>
    <property type="evidence" value="ECO:0007669"/>
    <property type="project" value="InterPro"/>
</dbReference>
<dbReference type="GO" id="GO:0008270">
    <property type="term" value="F:zinc ion binding"/>
    <property type="evidence" value="ECO:0007669"/>
    <property type="project" value="UniProtKB-KW"/>
</dbReference>
<dbReference type="InterPro" id="IPR007219">
    <property type="entry name" value="XnlR_reg_dom"/>
</dbReference>
<name>A0A9W9FFX9_9EURO</name>
<comment type="caution">
    <text evidence="8">The sequence shown here is derived from an EMBL/GenBank/DDBJ whole genome shotgun (WGS) entry which is preliminary data.</text>
</comment>
<dbReference type="Pfam" id="PF04082">
    <property type="entry name" value="Fungal_trans"/>
    <property type="match status" value="1"/>
</dbReference>
<feature type="domain" description="Xylanolytic transcriptional activator regulatory" evidence="7">
    <location>
        <begin position="234"/>
        <end position="288"/>
    </location>
</feature>
<reference evidence="8" key="1">
    <citation type="submission" date="2022-11" db="EMBL/GenBank/DDBJ databases">
        <authorList>
            <person name="Petersen C."/>
        </authorList>
    </citation>
    <scope>NUCLEOTIDE SEQUENCE</scope>
    <source>
        <strain evidence="8">IBT 30761</strain>
    </source>
</reference>
<evidence type="ECO:0000313" key="8">
    <source>
        <dbReference type="EMBL" id="KAJ5099488.1"/>
    </source>
</evidence>
<dbReference type="GO" id="GO:0000981">
    <property type="term" value="F:DNA-binding transcription factor activity, RNA polymerase II-specific"/>
    <property type="evidence" value="ECO:0007669"/>
    <property type="project" value="InterPro"/>
</dbReference>
<dbReference type="InterPro" id="IPR051059">
    <property type="entry name" value="VerF-like"/>
</dbReference>
<dbReference type="AlphaFoldDB" id="A0A9W9FFX9"/>
<keyword evidence="4" id="KW-0863">Zinc-finger</keyword>
<reference evidence="8" key="2">
    <citation type="journal article" date="2023" name="IMA Fungus">
        <title>Comparative genomic study of the Penicillium genus elucidates a diverse pangenome and 15 lateral gene transfer events.</title>
        <authorList>
            <person name="Petersen C."/>
            <person name="Sorensen T."/>
            <person name="Nielsen M.R."/>
            <person name="Sondergaard T.E."/>
            <person name="Sorensen J.L."/>
            <person name="Fitzpatrick D.A."/>
            <person name="Frisvad J.C."/>
            <person name="Nielsen K.L."/>
        </authorList>
    </citation>
    <scope>NUCLEOTIDE SEQUENCE</scope>
    <source>
        <strain evidence="8">IBT 30761</strain>
    </source>
</reference>
<evidence type="ECO:0000256" key="5">
    <source>
        <dbReference type="ARBA" id="ARBA00022833"/>
    </source>
</evidence>
<accession>A0A9W9FFX9</accession>
<organism evidence="8 9">
    <name type="scientific">Penicillium argentinense</name>
    <dbReference type="NCBI Taxonomy" id="1131581"/>
    <lineage>
        <taxon>Eukaryota</taxon>
        <taxon>Fungi</taxon>
        <taxon>Dikarya</taxon>
        <taxon>Ascomycota</taxon>
        <taxon>Pezizomycotina</taxon>
        <taxon>Eurotiomycetes</taxon>
        <taxon>Eurotiomycetidae</taxon>
        <taxon>Eurotiales</taxon>
        <taxon>Aspergillaceae</taxon>
        <taxon>Penicillium</taxon>
    </lineage>
</organism>
<dbReference type="GO" id="GO:0005634">
    <property type="term" value="C:nucleus"/>
    <property type="evidence" value="ECO:0007669"/>
    <property type="project" value="UniProtKB-SubCell"/>
</dbReference>
<dbReference type="GO" id="GO:0000785">
    <property type="term" value="C:chromatin"/>
    <property type="evidence" value="ECO:0007669"/>
    <property type="project" value="TreeGrafter"/>
</dbReference>
<dbReference type="Proteomes" id="UP001149074">
    <property type="component" value="Unassembled WGS sequence"/>
</dbReference>
<dbReference type="EMBL" id="JAPQKI010000005">
    <property type="protein sequence ID" value="KAJ5099488.1"/>
    <property type="molecule type" value="Genomic_DNA"/>
</dbReference>
<dbReference type="GO" id="GO:0006351">
    <property type="term" value="P:DNA-templated transcription"/>
    <property type="evidence" value="ECO:0007669"/>
    <property type="project" value="InterPro"/>
</dbReference>
<evidence type="ECO:0000256" key="6">
    <source>
        <dbReference type="ARBA" id="ARBA00023242"/>
    </source>
</evidence>
<evidence type="ECO:0000313" key="9">
    <source>
        <dbReference type="Proteomes" id="UP001149074"/>
    </source>
</evidence>
<gene>
    <name evidence="8" type="ORF">N7532_006489</name>
</gene>
<sequence>MRSHDIAGVKRDFSELLIASLDTPNVTNQIAANSVSGESHNSQTTAFQPHNAAMASLLLPNQHNSNSQTQARLPGWLENIVQTPNSSHGNAQSQTSLLMSNSIWDPTSNEAVSFGQYSQAPTWLADEHFDLNAMNLSVTESALGFYSPAYTTNEEHTNTVIQPPRETIHEHKEDQVRELWFTYVGTHTGKITPDIAAENVELDEQYRQNLSQRLQQRVPTEPLPSTEFLNLCTQLFFTHLNPVFPIVHAPTFRPLAKSSLLLLSICSIGSLFVGSNYAVTQRSIIFERLNKAILATWEKYLLGCKGEALAMTQAALIGQTFAMLLCTFHGTVTAWDRIYKMFDLRRATDRLGSRLETRTPEESWRIWAQAEEQIRLHQQDTEISELVLTHPLMRHDNTLTPLTASHDLWTAPNATQWRDILRRRAPRASPEIVLQLSNDHPQLINEHTEGFQSYTKLESISARFMFGIKISDTSQEIRRAIHFAWKCFDTQASCRSWWTSIAWS</sequence>
<dbReference type="PANTHER" id="PTHR40626:SF11">
    <property type="entry name" value="ZINC FINGER PROTEIN YPR022C"/>
    <property type="match status" value="1"/>
</dbReference>